<dbReference type="Gene3D" id="3.30.1330.40">
    <property type="entry name" value="RutC-like"/>
    <property type="match status" value="1"/>
</dbReference>
<dbReference type="InterPro" id="IPR013813">
    <property type="entry name" value="Endoribo_LPSP/chorism_mut-like"/>
</dbReference>
<protein>
    <submittedName>
        <fullName evidence="2">RidA family protein</fullName>
    </submittedName>
</protein>
<evidence type="ECO:0000313" key="3">
    <source>
        <dbReference type="Proteomes" id="UP000705983"/>
    </source>
</evidence>
<dbReference type="InterPro" id="IPR035959">
    <property type="entry name" value="RutC-like_sf"/>
</dbReference>
<comment type="caution">
    <text evidence="2">The sequence shown here is derived from an EMBL/GenBank/DDBJ whole genome shotgun (WGS) entry which is preliminary data.</text>
</comment>
<name>A0ABS2TG97_9ACTO</name>
<evidence type="ECO:0000313" key="2">
    <source>
        <dbReference type="EMBL" id="MBM9432299.1"/>
    </source>
</evidence>
<dbReference type="EMBL" id="JAFFJS010000001">
    <property type="protein sequence ID" value="MBM9432299.1"/>
    <property type="molecule type" value="Genomic_DNA"/>
</dbReference>
<dbReference type="Pfam" id="PF14588">
    <property type="entry name" value="YjgF_endoribonc"/>
    <property type="match status" value="1"/>
</dbReference>
<dbReference type="Proteomes" id="UP000705983">
    <property type="component" value="Unassembled WGS sequence"/>
</dbReference>
<keyword evidence="3" id="KW-1185">Reference proteome</keyword>
<dbReference type="PANTHER" id="PTHR43760">
    <property type="entry name" value="ENDORIBONUCLEASE-RELATED"/>
    <property type="match status" value="1"/>
</dbReference>
<proteinExistence type="predicted"/>
<dbReference type="SUPFAM" id="SSF55298">
    <property type="entry name" value="YjgF-like"/>
    <property type="match status" value="1"/>
</dbReference>
<accession>A0ABS2TG97</accession>
<organism evidence="2 3">
    <name type="scientific">Flaviflexus equikiangi</name>
    <dbReference type="NCBI Taxonomy" id="2758573"/>
    <lineage>
        <taxon>Bacteria</taxon>
        <taxon>Bacillati</taxon>
        <taxon>Actinomycetota</taxon>
        <taxon>Actinomycetes</taxon>
        <taxon>Actinomycetales</taxon>
        <taxon>Actinomycetaceae</taxon>
        <taxon>Flaviflexus</taxon>
    </lineage>
</organism>
<dbReference type="CDD" id="cd02199">
    <property type="entry name" value="YjgF_YER057c_UK114_like_1"/>
    <property type="match status" value="1"/>
</dbReference>
<sequence>MTPSQRLAELGLELPAVTAPLAAYVPSKVTGNVVRSSGQLPFVNGQLVATGKVGTGVSPDQAYDAARICALNAVAAVAEAAGGIDAIASIVHVTGFVSSDPEFVGQPAVINGASDILGEIFGDSGRHTRSAVGVAVLPMDAPVEVEITCELAPNHKI</sequence>
<dbReference type="PANTHER" id="PTHR43760:SF1">
    <property type="entry name" value="ENDORIBONUCLEASE L-PSP_CHORISMATE MUTASE-LIKE DOMAIN-CONTAINING PROTEIN"/>
    <property type="match status" value="1"/>
</dbReference>
<dbReference type="RefSeq" id="WP_204736242.1">
    <property type="nucleotide sequence ID" value="NZ_CP059676.1"/>
</dbReference>
<gene>
    <name evidence="2" type="ORF">JVW63_01050</name>
</gene>
<evidence type="ECO:0000259" key="1">
    <source>
        <dbReference type="Pfam" id="PF14588"/>
    </source>
</evidence>
<reference evidence="3" key="1">
    <citation type="submission" date="2021-02" db="EMBL/GenBank/DDBJ databases">
        <title>Leucobacter sp. CX169.</title>
        <authorList>
            <person name="Cheng Y."/>
        </authorList>
    </citation>
    <scope>NUCLEOTIDE SEQUENCE [LARGE SCALE GENOMIC DNA]</scope>
    <source>
        <strain evidence="3">JY899</strain>
    </source>
</reference>
<feature type="domain" description="Endoribonuclease L-PSP/chorismate mutase-like" evidence="1">
    <location>
        <begin position="6"/>
        <end position="148"/>
    </location>
</feature>